<sequence length="394" mass="44220">MANHQTLRAAYVTAFEPKDIHAWSGLIYHIKQALERSGIEVESLSNLKKGALLTCAAKLLFYKLRRKAYHRDREPALLENYARQIEERLDPNTDFIFSPGTLAIGKLKTDKPMVIWTDSTFAGLVETYPEFQNLCAETLKNGHEIEREILNNLALAIYSSEWAAQSAINYYGVDPKRVKVIPFGANLECDRTEETIRQLSANKSTETCRLLFVGVDWYRKGGETALAVAQSLNDRGIQTELHIVGVTPPIPVPSWVIQHGYLSKKDPDQLARLNKLMEESHFFILPSRSECFGIVFAEAASFGLPSIATKVGGIPSAISEGESGFLFELDSPLDKICDLIQEHFRDSQRYENLSISSFRRYRSKLNWDVAGRAAKEAICDALASRPSVESFSKP</sequence>
<dbReference type="PANTHER" id="PTHR46401">
    <property type="entry name" value="GLYCOSYLTRANSFERASE WBBK-RELATED"/>
    <property type="match status" value="1"/>
</dbReference>
<keyword evidence="3" id="KW-1185">Reference proteome</keyword>
<dbReference type="GO" id="GO:0009103">
    <property type="term" value="P:lipopolysaccharide biosynthetic process"/>
    <property type="evidence" value="ECO:0007669"/>
    <property type="project" value="TreeGrafter"/>
</dbReference>
<dbReference type="RefSeq" id="WP_189570843.1">
    <property type="nucleotide sequence ID" value="NZ_BMXI01000011.1"/>
</dbReference>
<dbReference type="Pfam" id="PF13692">
    <property type="entry name" value="Glyco_trans_1_4"/>
    <property type="match status" value="1"/>
</dbReference>
<reference evidence="2" key="2">
    <citation type="submission" date="2020-09" db="EMBL/GenBank/DDBJ databases">
        <authorList>
            <person name="Sun Q."/>
            <person name="Kim S."/>
        </authorList>
    </citation>
    <scope>NUCLEOTIDE SEQUENCE</scope>
    <source>
        <strain evidence="2">KCTC 12988</strain>
    </source>
</reference>
<dbReference type="Gene3D" id="3.40.50.2000">
    <property type="entry name" value="Glycogen Phosphorylase B"/>
    <property type="match status" value="2"/>
</dbReference>
<keyword evidence="1 2" id="KW-0808">Transferase</keyword>
<protein>
    <submittedName>
        <fullName evidence="2">Glycosyl transferase</fullName>
    </submittedName>
</protein>
<evidence type="ECO:0000256" key="1">
    <source>
        <dbReference type="ARBA" id="ARBA00022679"/>
    </source>
</evidence>
<organism evidence="2 3">
    <name type="scientific">Roseibacillus persicicus</name>
    <dbReference type="NCBI Taxonomy" id="454148"/>
    <lineage>
        <taxon>Bacteria</taxon>
        <taxon>Pseudomonadati</taxon>
        <taxon>Verrucomicrobiota</taxon>
        <taxon>Verrucomicrobiia</taxon>
        <taxon>Verrucomicrobiales</taxon>
        <taxon>Verrucomicrobiaceae</taxon>
        <taxon>Roseibacillus</taxon>
    </lineage>
</organism>
<gene>
    <name evidence="2" type="ORF">GCM10007100_27310</name>
</gene>
<dbReference type="SUPFAM" id="SSF53756">
    <property type="entry name" value="UDP-Glycosyltransferase/glycogen phosphorylase"/>
    <property type="match status" value="1"/>
</dbReference>
<name>A0A918TQJ1_9BACT</name>
<dbReference type="CDD" id="cd03801">
    <property type="entry name" value="GT4_PimA-like"/>
    <property type="match status" value="1"/>
</dbReference>
<evidence type="ECO:0000313" key="2">
    <source>
        <dbReference type="EMBL" id="GHC58776.1"/>
    </source>
</evidence>
<dbReference type="GO" id="GO:0016757">
    <property type="term" value="F:glycosyltransferase activity"/>
    <property type="evidence" value="ECO:0007669"/>
    <property type="project" value="TreeGrafter"/>
</dbReference>
<accession>A0A918TQJ1</accession>
<dbReference type="AlphaFoldDB" id="A0A918TQJ1"/>
<reference evidence="2" key="1">
    <citation type="journal article" date="2014" name="Int. J. Syst. Evol. Microbiol.">
        <title>Complete genome sequence of Corynebacterium casei LMG S-19264T (=DSM 44701T), isolated from a smear-ripened cheese.</title>
        <authorList>
            <consortium name="US DOE Joint Genome Institute (JGI-PGF)"/>
            <person name="Walter F."/>
            <person name="Albersmeier A."/>
            <person name="Kalinowski J."/>
            <person name="Ruckert C."/>
        </authorList>
    </citation>
    <scope>NUCLEOTIDE SEQUENCE</scope>
    <source>
        <strain evidence="2">KCTC 12988</strain>
    </source>
</reference>
<evidence type="ECO:0000313" key="3">
    <source>
        <dbReference type="Proteomes" id="UP000644507"/>
    </source>
</evidence>
<proteinExistence type="predicted"/>
<dbReference type="PANTHER" id="PTHR46401:SF2">
    <property type="entry name" value="GLYCOSYLTRANSFERASE WBBK-RELATED"/>
    <property type="match status" value="1"/>
</dbReference>
<dbReference type="Proteomes" id="UP000644507">
    <property type="component" value="Unassembled WGS sequence"/>
</dbReference>
<dbReference type="EMBL" id="BMXI01000011">
    <property type="protein sequence ID" value="GHC58776.1"/>
    <property type="molecule type" value="Genomic_DNA"/>
</dbReference>
<comment type="caution">
    <text evidence="2">The sequence shown here is derived from an EMBL/GenBank/DDBJ whole genome shotgun (WGS) entry which is preliminary data.</text>
</comment>